<dbReference type="InterPro" id="IPR029035">
    <property type="entry name" value="DHS-like_NAD/FAD-binding_dom"/>
</dbReference>
<dbReference type="EC" id="2.3.1.286" evidence="3"/>
<evidence type="ECO:0000256" key="3">
    <source>
        <dbReference type="HAMAP-Rule" id="MF_01121"/>
    </source>
</evidence>
<comment type="subcellular location">
    <subcellularLocation>
        <location evidence="3">Cytoplasm</location>
    </subcellularLocation>
</comment>
<feature type="binding site" evidence="3">
    <location>
        <position position="72"/>
    </location>
    <ligand>
        <name>substrate</name>
    </ligand>
</feature>
<dbReference type="Pfam" id="PF02146">
    <property type="entry name" value="SIR2"/>
    <property type="match status" value="1"/>
</dbReference>
<feature type="binding site" evidence="3">
    <location>
        <position position="69"/>
    </location>
    <ligand>
        <name>substrate</name>
    </ligand>
</feature>
<evidence type="ECO:0000313" key="6">
    <source>
        <dbReference type="EMBL" id="GAA4420974.1"/>
    </source>
</evidence>
<feature type="binding site" evidence="3">
    <location>
        <begin position="217"/>
        <end position="219"/>
    </location>
    <ligand>
        <name>NAD(+)</name>
        <dbReference type="ChEBI" id="CHEBI:57540"/>
    </ligand>
</feature>
<evidence type="ECO:0000256" key="2">
    <source>
        <dbReference type="ARBA" id="ARBA00023027"/>
    </source>
</evidence>
<dbReference type="PROSITE" id="PS50305">
    <property type="entry name" value="SIRTUIN"/>
    <property type="match status" value="1"/>
</dbReference>
<comment type="catalytic activity">
    <reaction evidence="3">
        <text>N(6)-acetyl-L-lysyl-[protein] + NAD(+) + H2O = 2''-O-acetyl-ADP-D-ribose + nicotinamide + L-lysyl-[protein]</text>
        <dbReference type="Rhea" id="RHEA:43636"/>
        <dbReference type="Rhea" id="RHEA-COMP:9752"/>
        <dbReference type="Rhea" id="RHEA-COMP:10731"/>
        <dbReference type="ChEBI" id="CHEBI:15377"/>
        <dbReference type="ChEBI" id="CHEBI:17154"/>
        <dbReference type="ChEBI" id="CHEBI:29969"/>
        <dbReference type="ChEBI" id="CHEBI:57540"/>
        <dbReference type="ChEBI" id="CHEBI:61930"/>
        <dbReference type="ChEBI" id="CHEBI:83767"/>
        <dbReference type="EC" id="2.3.1.286"/>
    </reaction>
</comment>
<comment type="catalytic activity">
    <reaction evidence="3">
        <text>N(6)-succinyl-L-lysyl-[protein] + NAD(+) + H2O = 2''-O-succinyl-ADP-D-ribose + nicotinamide + L-lysyl-[protein]</text>
        <dbReference type="Rhea" id="RHEA:47668"/>
        <dbReference type="Rhea" id="RHEA-COMP:9752"/>
        <dbReference type="Rhea" id="RHEA-COMP:11877"/>
        <dbReference type="ChEBI" id="CHEBI:15377"/>
        <dbReference type="ChEBI" id="CHEBI:17154"/>
        <dbReference type="ChEBI" id="CHEBI:29969"/>
        <dbReference type="ChEBI" id="CHEBI:57540"/>
        <dbReference type="ChEBI" id="CHEBI:87830"/>
        <dbReference type="ChEBI" id="CHEBI:87832"/>
    </reaction>
</comment>
<feature type="active site" description="Proton acceptor" evidence="3">
    <location>
        <position position="122"/>
    </location>
</feature>
<sequence>MDDGDLARVRGWVQAARSIAVLTGAGVSAESGVPTFRDAQTGYWAQFRAEDMATDAGFRAHPQRVWDWYTHRRALLAHVQPNAAHRALAGFAQLHPGRLTLITQNVDGLHQAAGSPDVLALHGDLCAVRWLDTPQPCCREDRVSDERPPRCKVCGNALRPAVVWFGESLPPQVWSQAEAAVRRCDLMLVVGTAGAVHPAAGLAHTARAAGARVVIVNPQPSALDALAHCLLRGTAASVLPGVLGEATG</sequence>
<evidence type="ECO:0000256" key="4">
    <source>
        <dbReference type="PROSITE-ProRule" id="PRU00236"/>
    </source>
</evidence>
<feature type="binding site" evidence="3">
    <location>
        <begin position="104"/>
        <end position="107"/>
    </location>
    <ligand>
        <name>NAD(+)</name>
        <dbReference type="ChEBI" id="CHEBI:57540"/>
    </ligand>
</feature>
<dbReference type="NCBIfam" id="NF001753">
    <property type="entry name" value="PRK00481.1-3"/>
    <property type="match status" value="1"/>
</dbReference>
<accession>A0ABP8L3J2</accession>
<comment type="similarity">
    <text evidence="3">Belongs to the sirtuin family. Class III subfamily.</text>
</comment>
<comment type="function">
    <text evidence="3">NAD-dependent lysine deacetylase and desuccinylase that specifically removes acetyl and succinyl groups on target proteins. Modulates the activities of several proteins which are inactive in their acylated form.</text>
</comment>
<reference evidence="7" key="1">
    <citation type="journal article" date="2019" name="Int. J. Syst. Evol. Microbiol.">
        <title>The Global Catalogue of Microorganisms (GCM) 10K type strain sequencing project: providing services to taxonomists for standard genome sequencing and annotation.</title>
        <authorList>
            <consortium name="The Broad Institute Genomics Platform"/>
            <consortium name="The Broad Institute Genome Sequencing Center for Infectious Disease"/>
            <person name="Wu L."/>
            <person name="Ma J."/>
        </authorList>
    </citation>
    <scope>NUCLEOTIDE SEQUENCE [LARGE SCALE GENOMIC DNA]</scope>
    <source>
        <strain evidence="7">JCM 31890</strain>
    </source>
</reference>
<dbReference type="InterPro" id="IPR050134">
    <property type="entry name" value="NAD-dep_sirtuin_deacylases"/>
</dbReference>
<feature type="binding site" evidence="3">
    <location>
        <position position="235"/>
    </location>
    <ligand>
        <name>NAD(+)</name>
        <dbReference type="ChEBI" id="CHEBI:57540"/>
    </ligand>
</feature>
<gene>
    <name evidence="3" type="primary">cobB</name>
    <name evidence="6" type="ORF">GCM10023090_09350</name>
</gene>
<evidence type="ECO:0000313" key="7">
    <source>
        <dbReference type="Proteomes" id="UP001501788"/>
    </source>
</evidence>
<dbReference type="PANTHER" id="PTHR11085:SF4">
    <property type="entry name" value="NAD-DEPENDENT PROTEIN DEACYLASE"/>
    <property type="match status" value="1"/>
</dbReference>
<comment type="caution">
    <text evidence="6">The sequence shown here is derived from an EMBL/GenBank/DDBJ whole genome shotgun (WGS) entry which is preliminary data.</text>
</comment>
<dbReference type="InterPro" id="IPR027546">
    <property type="entry name" value="Sirtuin_class_III"/>
</dbReference>
<keyword evidence="7" id="KW-1185">Reference proteome</keyword>
<feature type="domain" description="Deacetylase sirtuin-type" evidence="5">
    <location>
        <begin position="1"/>
        <end position="248"/>
    </location>
</feature>
<name>A0ABP8L3J2_9BURK</name>
<dbReference type="InterPro" id="IPR003000">
    <property type="entry name" value="Sirtuin"/>
</dbReference>
<dbReference type="SUPFAM" id="SSF52467">
    <property type="entry name" value="DHS-like NAD/FAD-binding domain"/>
    <property type="match status" value="1"/>
</dbReference>
<keyword evidence="3" id="KW-0963">Cytoplasm</keyword>
<dbReference type="RefSeq" id="WP_345061660.1">
    <property type="nucleotide sequence ID" value="NZ_BAABEX010000007.1"/>
</dbReference>
<dbReference type="Proteomes" id="UP001501788">
    <property type="component" value="Unassembled WGS sequence"/>
</dbReference>
<protein>
    <recommendedName>
        <fullName evidence="3">NAD-dependent protein deacylase</fullName>
        <ecNumber evidence="3">2.3.1.286</ecNumber>
    </recommendedName>
    <alternativeName>
        <fullName evidence="3">Regulatory protein SIR2 homolog</fullName>
    </alternativeName>
</protein>
<keyword evidence="2 3" id="KW-0520">NAD</keyword>
<dbReference type="InterPro" id="IPR026591">
    <property type="entry name" value="Sirtuin_cat_small_dom_sf"/>
</dbReference>
<dbReference type="PANTHER" id="PTHR11085">
    <property type="entry name" value="NAD-DEPENDENT PROTEIN DEACYLASE SIRTUIN-5, MITOCHONDRIAL-RELATED"/>
    <property type="match status" value="1"/>
</dbReference>
<dbReference type="InterPro" id="IPR026590">
    <property type="entry name" value="Ssirtuin_cat_dom"/>
</dbReference>
<comment type="domain">
    <text evidence="3">2 residues (Tyr-69 and Arg-72) present in a large hydrophobic pocket are probably involved in substrate specificity. They are important for desuccinylation activity, but dispensable for deacetylation activity.</text>
</comment>
<dbReference type="EMBL" id="BAABEX010000007">
    <property type="protein sequence ID" value="GAA4420974.1"/>
    <property type="molecule type" value="Genomic_DNA"/>
</dbReference>
<evidence type="ECO:0000256" key="1">
    <source>
        <dbReference type="ARBA" id="ARBA00022679"/>
    </source>
</evidence>
<comment type="caution">
    <text evidence="3 4">Lacks conserved residue(s) required for the propagation of feature annotation.</text>
</comment>
<dbReference type="Gene3D" id="3.30.1600.10">
    <property type="entry name" value="SIR2/SIRT2 'Small Domain"/>
    <property type="match status" value="1"/>
</dbReference>
<keyword evidence="1" id="KW-0808">Transferase</keyword>
<organism evidence="6 7">
    <name type="scientific">Acidovorax lacteus</name>
    <dbReference type="NCBI Taxonomy" id="1924988"/>
    <lineage>
        <taxon>Bacteria</taxon>
        <taxon>Pseudomonadati</taxon>
        <taxon>Pseudomonadota</taxon>
        <taxon>Betaproteobacteria</taxon>
        <taxon>Burkholderiales</taxon>
        <taxon>Comamonadaceae</taxon>
        <taxon>Acidovorax</taxon>
    </lineage>
</organism>
<dbReference type="Gene3D" id="3.40.50.1220">
    <property type="entry name" value="TPP-binding domain"/>
    <property type="match status" value="1"/>
</dbReference>
<evidence type="ECO:0000259" key="5">
    <source>
        <dbReference type="PROSITE" id="PS50305"/>
    </source>
</evidence>
<dbReference type="HAMAP" id="MF_01121">
    <property type="entry name" value="Sirtuin_ClassIII"/>
    <property type="match status" value="1"/>
</dbReference>
<proteinExistence type="inferred from homology"/>